<keyword evidence="2" id="KW-1185">Reference proteome</keyword>
<accession>A0ACC4C0E6</accession>
<protein>
    <submittedName>
        <fullName evidence="1">Uncharacterized protein</fullName>
    </submittedName>
</protein>
<dbReference type="EMBL" id="RCHU02000007">
    <property type="protein sequence ID" value="KAL3584145.1"/>
    <property type="molecule type" value="Genomic_DNA"/>
</dbReference>
<proteinExistence type="predicted"/>
<comment type="caution">
    <text evidence="1">The sequence shown here is derived from an EMBL/GenBank/DDBJ whole genome shotgun (WGS) entry which is preliminary data.</text>
</comment>
<evidence type="ECO:0000313" key="1">
    <source>
        <dbReference type="EMBL" id="KAL3584145.1"/>
    </source>
</evidence>
<organism evidence="1 2">
    <name type="scientific">Populus alba</name>
    <name type="common">White poplar</name>
    <dbReference type="NCBI Taxonomy" id="43335"/>
    <lineage>
        <taxon>Eukaryota</taxon>
        <taxon>Viridiplantae</taxon>
        <taxon>Streptophyta</taxon>
        <taxon>Embryophyta</taxon>
        <taxon>Tracheophyta</taxon>
        <taxon>Spermatophyta</taxon>
        <taxon>Magnoliopsida</taxon>
        <taxon>eudicotyledons</taxon>
        <taxon>Gunneridae</taxon>
        <taxon>Pentapetalae</taxon>
        <taxon>rosids</taxon>
        <taxon>fabids</taxon>
        <taxon>Malpighiales</taxon>
        <taxon>Salicaceae</taxon>
        <taxon>Saliceae</taxon>
        <taxon>Populus</taxon>
    </lineage>
</organism>
<dbReference type="Proteomes" id="UP000309997">
    <property type="component" value="Unassembled WGS sequence"/>
</dbReference>
<sequence length="97" mass="10929">MRRGRRRWRQFFVGIGGGWTGDLALLGAFFGVHGPWDWLDSDLRDLMAAAILLPWLFVTNQYFAKEEKAKYKAKGRMKGPGGKITQSVKEDAAPPMS</sequence>
<evidence type="ECO:0000313" key="2">
    <source>
        <dbReference type="Proteomes" id="UP000309997"/>
    </source>
</evidence>
<name>A0ACC4C0E6_POPAL</name>
<reference evidence="1 2" key="1">
    <citation type="journal article" date="2024" name="Plant Biotechnol. J.">
        <title>Genome and CRISPR/Cas9 system of a widespread forest tree (Populus alba) in the world.</title>
        <authorList>
            <person name="Liu Y.J."/>
            <person name="Jiang P.F."/>
            <person name="Han X.M."/>
            <person name="Li X.Y."/>
            <person name="Wang H.M."/>
            <person name="Wang Y.J."/>
            <person name="Wang X.X."/>
            <person name="Zeng Q.Y."/>
        </authorList>
    </citation>
    <scope>NUCLEOTIDE SEQUENCE [LARGE SCALE GENOMIC DNA]</scope>
    <source>
        <strain evidence="2">cv. PAL-ZL1</strain>
    </source>
</reference>
<gene>
    <name evidence="1" type="ORF">D5086_015206</name>
</gene>